<name>A0AAV7J1E7_COTGL</name>
<protein>
    <submittedName>
        <fullName evidence="1">Uncharacterized protein</fullName>
    </submittedName>
</protein>
<sequence length="292" mass="33337">MELLGLGFGHEIAAARAHYQPLCDTLKDSTLTQKFIKLISKLIKAISSRIPRDALYAKDDCRNKQAILEFLQFFEDWQKLENKIPVSRSTSLGLKVTLRATLEILDMLKNYCSFYFIMHTYLCSIPEIFFGHEIFVWRERSPRSENVCTGYRLASSFSLIRPPRGCNISGKDLLKSLVEAKEVLISSNKVTKDLWFQSIDDMLESTEPIIKGSSTNGDHDYNKAVTSDAVQSYIAGYIVRKLKKIIKCGNCLQVIQMIPEAGKELLRNDVICKMELFGVNILQTLTQFLRYL</sequence>
<evidence type="ECO:0000313" key="2">
    <source>
        <dbReference type="Proteomes" id="UP000826195"/>
    </source>
</evidence>
<proteinExistence type="predicted"/>
<organism evidence="1 2">
    <name type="scientific">Cotesia glomerata</name>
    <name type="common">Lepidopteran parasitic wasp</name>
    <name type="synonym">Apanteles glomeratus</name>
    <dbReference type="NCBI Taxonomy" id="32391"/>
    <lineage>
        <taxon>Eukaryota</taxon>
        <taxon>Metazoa</taxon>
        <taxon>Ecdysozoa</taxon>
        <taxon>Arthropoda</taxon>
        <taxon>Hexapoda</taxon>
        <taxon>Insecta</taxon>
        <taxon>Pterygota</taxon>
        <taxon>Neoptera</taxon>
        <taxon>Endopterygota</taxon>
        <taxon>Hymenoptera</taxon>
        <taxon>Apocrita</taxon>
        <taxon>Ichneumonoidea</taxon>
        <taxon>Braconidae</taxon>
        <taxon>Microgastrinae</taxon>
        <taxon>Cotesia</taxon>
    </lineage>
</organism>
<dbReference type="Proteomes" id="UP000826195">
    <property type="component" value="Unassembled WGS sequence"/>
</dbReference>
<comment type="caution">
    <text evidence="1">The sequence shown here is derived from an EMBL/GenBank/DDBJ whole genome shotgun (WGS) entry which is preliminary data.</text>
</comment>
<evidence type="ECO:0000313" key="1">
    <source>
        <dbReference type="EMBL" id="KAH0563640.1"/>
    </source>
</evidence>
<reference evidence="1 2" key="1">
    <citation type="journal article" date="2021" name="J. Hered.">
        <title>A chromosome-level genome assembly of the parasitoid wasp, Cotesia glomerata (Hymenoptera: Braconidae).</title>
        <authorList>
            <person name="Pinto B.J."/>
            <person name="Weis J.J."/>
            <person name="Gamble T."/>
            <person name="Ode P.J."/>
            <person name="Paul R."/>
            <person name="Zaspel J.M."/>
        </authorList>
    </citation>
    <scope>NUCLEOTIDE SEQUENCE [LARGE SCALE GENOMIC DNA]</scope>
    <source>
        <strain evidence="1">CgM1</strain>
    </source>
</reference>
<gene>
    <name evidence="1" type="ORF">KQX54_003564</name>
</gene>
<dbReference type="EMBL" id="JAHXZJ010000002">
    <property type="protein sequence ID" value="KAH0563640.1"/>
    <property type="molecule type" value="Genomic_DNA"/>
</dbReference>
<dbReference type="AlphaFoldDB" id="A0AAV7J1E7"/>
<accession>A0AAV7J1E7</accession>
<keyword evidence="2" id="KW-1185">Reference proteome</keyword>